<reference evidence="3 4" key="1">
    <citation type="submission" date="2013-12" db="EMBL/GenBank/DDBJ databases">
        <title>Draft genome of the parsitic nematode Ancylostoma duodenale.</title>
        <authorList>
            <person name="Mitreva M."/>
        </authorList>
    </citation>
    <scope>NUCLEOTIDE SEQUENCE [LARGE SCALE GENOMIC DNA]</scope>
    <source>
        <strain evidence="3 4">Zhejiang</strain>
    </source>
</reference>
<dbReference type="Proteomes" id="UP000054047">
    <property type="component" value="Unassembled WGS sequence"/>
</dbReference>
<evidence type="ECO:0000256" key="2">
    <source>
        <dbReference type="SAM" id="MobiDB-lite"/>
    </source>
</evidence>
<proteinExistence type="predicted"/>
<name>A0A0C2HH81_9BILA</name>
<evidence type="ECO:0000313" key="3">
    <source>
        <dbReference type="EMBL" id="KIH68981.1"/>
    </source>
</evidence>
<gene>
    <name evidence="3" type="ORF">ANCDUO_00683</name>
</gene>
<feature type="region of interest" description="Disordered" evidence="2">
    <location>
        <begin position="59"/>
        <end position="97"/>
    </location>
</feature>
<evidence type="ECO:0000313" key="4">
    <source>
        <dbReference type="Proteomes" id="UP000054047"/>
    </source>
</evidence>
<protein>
    <submittedName>
        <fullName evidence="3">Uncharacterized protein</fullName>
    </submittedName>
</protein>
<feature type="coiled-coil region" evidence="1">
    <location>
        <begin position="101"/>
        <end position="149"/>
    </location>
</feature>
<dbReference type="OrthoDB" id="10071111at2759"/>
<accession>A0A0C2HH81</accession>
<feature type="compositionally biased region" description="Basic and acidic residues" evidence="2">
    <location>
        <begin position="79"/>
        <end position="91"/>
    </location>
</feature>
<keyword evidence="4" id="KW-1185">Reference proteome</keyword>
<evidence type="ECO:0000256" key="1">
    <source>
        <dbReference type="SAM" id="Coils"/>
    </source>
</evidence>
<dbReference type="EMBL" id="KN726246">
    <property type="protein sequence ID" value="KIH68981.1"/>
    <property type="molecule type" value="Genomic_DNA"/>
</dbReference>
<dbReference type="AlphaFoldDB" id="A0A0C2HH81"/>
<organism evidence="3 4">
    <name type="scientific">Ancylostoma duodenale</name>
    <dbReference type="NCBI Taxonomy" id="51022"/>
    <lineage>
        <taxon>Eukaryota</taxon>
        <taxon>Metazoa</taxon>
        <taxon>Ecdysozoa</taxon>
        <taxon>Nematoda</taxon>
        <taxon>Chromadorea</taxon>
        <taxon>Rhabditida</taxon>
        <taxon>Rhabditina</taxon>
        <taxon>Rhabditomorpha</taxon>
        <taxon>Strongyloidea</taxon>
        <taxon>Ancylostomatidae</taxon>
        <taxon>Ancylostomatinae</taxon>
        <taxon>Ancylostoma</taxon>
    </lineage>
</organism>
<sequence length="152" mass="16444">MVFLSQLSRASNGDVGKQLRTSVTTTTTCTAASRKGGRGARESAKAKEKVIIANAVEREKPNGLAMSNGKTANGTTFESARDSSLAKENGHDSSSSISMEAERLRAEVMQLKTAEADARIQLSVSQNNEKHARQEAAQLRSRLEQMEARCFL</sequence>
<keyword evidence="1" id="KW-0175">Coiled coil</keyword>
<feature type="compositionally biased region" description="Polar residues" evidence="2">
    <location>
        <begin position="68"/>
        <end position="78"/>
    </location>
</feature>